<keyword evidence="3" id="KW-1185">Reference proteome</keyword>
<name>A0AAN8WNI9_HALRR</name>
<sequence length="213" mass="23998">MKPEELTTVVISAMVFSQLMNSSHPGTFEIYQLNNLPTNKLPKNVSEESRLKFNPTTLESHVTAPQSPANDPVAITTEGTADMEDVQNLQESRKDPPQSPDGASPKKTIIDLALISQEHTYMTLESQDCPSDITIYSDCSEFGHRWNDNKGKTKTKKWINCTGDHATLAAGCPLKKKVRKDILAEIRKARKEPMLYYSESSRNYSYPIYHYAK</sequence>
<accession>A0AAN8WNI9</accession>
<evidence type="ECO:0000256" key="1">
    <source>
        <dbReference type="SAM" id="MobiDB-lite"/>
    </source>
</evidence>
<reference evidence="2 3" key="1">
    <citation type="submission" date="2023-11" db="EMBL/GenBank/DDBJ databases">
        <title>Halocaridina rubra genome assembly.</title>
        <authorList>
            <person name="Smith C."/>
        </authorList>
    </citation>
    <scope>NUCLEOTIDE SEQUENCE [LARGE SCALE GENOMIC DNA]</scope>
    <source>
        <strain evidence="2">EP-1</strain>
        <tissue evidence="2">Whole</tissue>
    </source>
</reference>
<dbReference type="AlphaFoldDB" id="A0AAN8WNI9"/>
<proteinExistence type="predicted"/>
<dbReference type="EMBL" id="JAXCGZ010022733">
    <property type="protein sequence ID" value="KAK7025597.1"/>
    <property type="molecule type" value="Genomic_DNA"/>
</dbReference>
<protein>
    <submittedName>
        <fullName evidence="2">Uncharacterized protein</fullName>
    </submittedName>
</protein>
<dbReference type="Proteomes" id="UP001381693">
    <property type="component" value="Unassembled WGS sequence"/>
</dbReference>
<evidence type="ECO:0000313" key="2">
    <source>
        <dbReference type="EMBL" id="KAK7025597.1"/>
    </source>
</evidence>
<organism evidence="2 3">
    <name type="scientific">Halocaridina rubra</name>
    <name type="common">Hawaiian red shrimp</name>
    <dbReference type="NCBI Taxonomy" id="373956"/>
    <lineage>
        <taxon>Eukaryota</taxon>
        <taxon>Metazoa</taxon>
        <taxon>Ecdysozoa</taxon>
        <taxon>Arthropoda</taxon>
        <taxon>Crustacea</taxon>
        <taxon>Multicrustacea</taxon>
        <taxon>Malacostraca</taxon>
        <taxon>Eumalacostraca</taxon>
        <taxon>Eucarida</taxon>
        <taxon>Decapoda</taxon>
        <taxon>Pleocyemata</taxon>
        <taxon>Caridea</taxon>
        <taxon>Atyoidea</taxon>
        <taxon>Atyidae</taxon>
        <taxon>Halocaridina</taxon>
    </lineage>
</organism>
<comment type="caution">
    <text evidence="2">The sequence shown here is derived from an EMBL/GenBank/DDBJ whole genome shotgun (WGS) entry which is preliminary data.</text>
</comment>
<gene>
    <name evidence="2" type="ORF">SK128_025356</name>
</gene>
<evidence type="ECO:0000313" key="3">
    <source>
        <dbReference type="Proteomes" id="UP001381693"/>
    </source>
</evidence>
<feature type="region of interest" description="Disordered" evidence="1">
    <location>
        <begin position="87"/>
        <end position="106"/>
    </location>
</feature>